<dbReference type="PANTHER" id="PTHR12715:SF4">
    <property type="entry name" value="EAMA DOMAIN-CONTAINING PROTEIN"/>
    <property type="match status" value="1"/>
</dbReference>
<evidence type="ECO:0000313" key="5">
    <source>
        <dbReference type="Proteomes" id="UP000268084"/>
    </source>
</evidence>
<gene>
    <name evidence="4" type="ORF">EH165_12530</name>
</gene>
<name>A0A3G8ZQR7_9ACTN</name>
<keyword evidence="2" id="KW-0812">Transmembrane</keyword>
<evidence type="ECO:0000313" key="4">
    <source>
        <dbReference type="EMBL" id="AZI59603.1"/>
    </source>
</evidence>
<dbReference type="PANTHER" id="PTHR12715">
    <property type="entry name" value="TRANSPORTER, DRUG/METABOLITE EXPORTER FAMILY"/>
    <property type="match status" value="1"/>
</dbReference>
<reference evidence="4 5" key="2">
    <citation type="submission" date="2018-12" db="EMBL/GenBank/DDBJ databases">
        <title>Nakamurella antarcticus sp. nov., isolated from Antarctica South Shetland Islands soil.</title>
        <authorList>
            <person name="Peng F."/>
        </authorList>
    </citation>
    <scope>NUCLEOTIDE SEQUENCE [LARGE SCALE GENOMIC DNA]</scope>
    <source>
        <strain evidence="4 5">S14-144</strain>
    </source>
</reference>
<evidence type="ECO:0000259" key="3">
    <source>
        <dbReference type="Pfam" id="PF00892"/>
    </source>
</evidence>
<feature type="transmembrane region" description="Helical" evidence="2">
    <location>
        <begin position="262"/>
        <end position="280"/>
    </location>
</feature>
<keyword evidence="2" id="KW-0472">Membrane</keyword>
<feature type="transmembrane region" description="Helical" evidence="2">
    <location>
        <begin position="144"/>
        <end position="164"/>
    </location>
</feature>
<feature type="transmembrane region" description="Helical" evidence="2">
    <location>
        <begin position="205"/>
        <end position="227"/>
    </location>
</feature>
<feature type="transmembrane region" description="Helical" evidence="2">
    <location>
        <begin position="62"/>
        <end position="82"/>
    </location>
</feature>
<feature type="transmembrane region" description="Helical" evidence="2">
    <location>
        <begin position="176"/>
        <end position="199"/>
    </location>
</feature>
<evidence type="ECO:0000256" key="2">
    <source>
        <dbReference type="SAM" id="Phobius"/>
    </source>
</evidence>
<dbReference type="KEGG" id="nak:EH165_12530"/>
<organism evidence="4 5">
    <name type="scientific">Nakamurella antarctica</name>
    <dbReference type="NCBI Taxonomy" id="1902245"/>
    <lineage>
        <taxon>Bacteria</taxon>
        <taxon>Bacillati</taxon>
        <taxon>Actinomycetota</taxon>
        <taxon>Actinomycetes</taxon>
        <taxon>Nakamurellales</taxon>
        <taxon>Nakamurellaceae</taxon>
        <taxon>Nakamurella</taxon>
    </lineage>
</organism>
<comment type="similarity">
    <text evidence="1">Belongs to the EamA transporter family.</text>
</comment>
<feature type="transmembrane region" description="Helical" evidence="2">
    <location>
        <begin position="239"/>
        <end position="256"/>
    </location>
</feature>
<dbReference type="OrthoDB" id="3744378at2"/>
<keyword evidence="5" id="KW-1185">Reference proteome</keyword>
<protein>
    <submittedName>
        <fullName evidence="4">DMT family transporter</fullName>
    </submittedName>
</protein>
<keyword evidence="2" id="KW-1133">Transmembrane helix</keyword>
<dbReference type="InterPro" id="IPR052756">
    <property type="entry name" value="Alkyne_AA_exporter"/>
</dbReference>
<dbReference type="InterPro" id="IPR000620">
    <property type="entry name" value="EamA_dom"/>
</dbReference>
<dbReference type="GO" id="GO:0016020">
    <property type="term" value="C:membrane"/>
    <property type="evidence" value="ECO:0007669"/>
    <property type="project" value="InterPro"/>
</dbReference>
<dbReference type="EMBL" id="CP034170">
    <property type="protein sequence ID" value="AZI59603.1"/>
    <property type="molecule type" value="Genomic_DNA"/>
</dbReference>
<feature type="transmembrane region" description="Helical" evidence="2">
    <location>
        <begin position="32"/>
        <end position="50"/>
    </location>
</feature>
<accession>A0A3G8ZQR7</accession>
<feature type="domain" description="EamA" evidence="3">
    <location>
        <begin position="8"/>
        <end position="133"/>
    </location>
</feature>
<dbReference type="AlphaFoldDB" id="A0A3G8ZQR7"/>
<evidence type="ECO:0000256" key="1">
    <source>
        <dbReference type="ARBA" id="ARBA00007362"/>
    </source>
</evidence>
<dbReference type="Proteomes" id="UP000268084">
    <property type="component" value="Chromosome"/>
</dbReference>
<feature type="transmembrane region" description="Helical" evidence="2">
    <location>
        <begin position="88"/>
        <end position="110"/>
    </location>
</feature>
<proteinExistence type="inferred from homology"/>
<feature type="domain" description="EamA" evidence="3">
    <location>
        <begin position="146"/>
        <end position="278"/>
    </location>
</feature>
<sequence length="306" mass="31490">MAFVAVGVTVVLWASAFVGIRAVATSFGPGPLTLGRLLVGCTALGVVVAVKRGPWPARRDLLFIIGYGVLWFAGYNLALNAAEQHLDAGTTALLVNIGPILIAILAGIFLHEGFPRPLLIGSAVALVGAALVAFGSTADRTTDVNGAFLAVLAAVFYAAGVTVQKPVLKRVNALQATFLGCSVGAIVTLPFAPALWTAVSEAPTSAVLGLVYLGVFPTAIAFTTWAYALSRMPAGRLGATTYLTPIIATLLAWAFLGEVPAALAFVGGSICLVGVAITRMRRRIPAAMPRLGDVRLGDVAAPEQNG</sequence>
<dbReference type="InterPro" id="IPR037185">
    <property type="entry name" value="EmrE-like"/>
</dbReference>
<dbReference type="SUPFAM" id="SSF103481">
    <property type="entry name" value="Multidrug resistance efflux transporter EmrE"/>
    <property type="match status" value="2"/>
</dbReference>
<feature type="transmembrane region" description="Helical" evidence="2">
    <location>
        <begin position="117"/>
        <end position="138"/>
    </location>
</feature>
<reference evidence="4 5" key="1">
    <citation type="submission" date="2018-11" db="EMBL/GenBank/DDBJ databases">
        <authorList>
            <person name="Da X."/>
        </authorList>
    </citation>
    <scope>NUCLEOTIDE SEQUENCE [LARGE SCALE GENOMIC DNA]</scope>
    <source>
        <strain evidence="4 5">S14-144</strain>
    </source>
</reference>
<dbReference type="Pfam" id="PF00892">
    <property type="entry name" value="EamA"/>
    <property type="match status" value="2"/>
</dbReference>